<name>A0A6C0DSV1_9ZZZZ</name>
<reference evidence="2" key="1">
    <citation type="journal article" date="2020" name="Nature">
        <title>Giant virus diversity and host interactions through global metagenomics.</title>
        <authorList>
            <person name="Schulz F."/>
            <person name="Roux S."/>
            <person name="Paez-Espino D."/>
            <person name="Jungbluth S."/>
            <person name="Walsh D.A."/>
            <person name="Denef V.J."/>
            <person name="McMahon K.D."/>
            <person name="Konstantinidis K.T."/>
            <person name="Eloe-Fadrosh E.A."/>
            <person name="Kyrpides N.C."/>
            <person name="Woyke T."/>
        </authorList>
    </citation>
    <scope>NUCLEOTIDE SEQUENCE</scope>
    <source>
        <strain evidence="2">GVMAG-M-3300023174-57</strain>
    </source>
</reference>
<dbReference type="EMBL" id="MN739664">
    <property type="protein sequence ID" value="QHT19273.1"/>
    <property type="molecule type" value="Genomic_DNA"/>
</dbReference>
<dbReference type="AlphaFoldDB" id="A0A6C0DSV1"/>
<protein>
    <recommendedName>
        <fullName evidence="1">Glycosyl transferase family 25 domain-containing protein</fullName>
    </recommendedName>
</protein>
<accession>A0A6C0DSV1</accession>
<evidence type="ECO:0000313" key="2">
    <source>
        <dbReference type="EMBL" id="QHT19273.1"/>
    </source>
</evidence>
<feature type="domain" description="Glycosyl transferase family 25" evidence="1">
    <location>
        <begin position="6"/>
        <end position="176"/>
    </location>
</feature>
<organism evidence="2">
    <name type="scientific">viral metagenome</name>
    <dbReference type="NCBI Taxonomy" id="1070528"/>
    <lineage>
        <taxon>unclassified sequences</taxon>
        <taxon>metagenomes</taxon>
        <taxon>organismal metagenomes</taxon>
    </lineage>
</organism>
<dbReference type="Pfam" id="PF01755">
    <property type="entry name" value="Glyco_transf_25"/>
    <property type="match status" value="1"/>
</dbReference>
<sequence length="224" mass="25338">MNHIDSVYCINLRRRRDRLTRFLERFPKAWLPKLRIFGAVDGRNHVLTEDDRWSLRSANWEIEKGRGQWGCSFSHVAIWKEVVKTQTTALVLEDDAIFSGSLDVLSEAIQSMQAASIGLLYAGPSNHPENTATRPHNFTNLVAPRICSIDRNLGTMSYIITPASAAELLQIIQEHGHYNCIDHIMNDYLKTQSRWVCISPPLFSMDPAGGSDIPPAPWRPLRSA</sequence>
<dbReference type="InterPro" id="IPR002654">
    <property type="entry name" value="Glyco_trans_25"/>
</dbReference>
<proteinExistence type="predicted"/>
<evidence type="ECO:0000259" key="1">
    <source>
        <dbReference type="Pfam" id="PF01755"/>
    </source>
</evidence>